<reference evidence="3 4" key="1">
    <citation type="submission" date="2020-08" db="EMBL/GenBank/DDBJ databases">
        <title>Genomic Encyclopedia of Type Strains, Phase IV (KMG-IV): sequencing the most valuable type-strain genomes for metagenomic binning, comparative biology and taxonomic classification.</title>
        <authorList>
            <person name="Goeker M."/>
        </authorList>
    </citation>
    <scope>NUCLEOTIDE SEQUENCE [LARGE SCALE GENOMIC DNA]</scope>
    <source>
        <strain evidence="3 4">DSM 29854</strain>
    </source>
</reference>
<feature type="compositionally biased region" description="Basic and acidic residues" evidence="1">
    <location>
        <begin position="30"/>
        <end position="51"/>
    </location>
</feature>
<dbReference type="Gene3D" id="1.20.120.1490">
    <property type="match status" value="1"/>
</dbReference>
<gene>
    <name evidence="3" type="ORF">FHS90_004594</name>
</gene>
<organism evidence="3 4">
    <name type="scientific">Rufibacter quisquiliarum</name>
    <dbReference type="NCBI Taxonomy" id="1549639"/>
    <lineage>
        <taxon>Bacteria</taxon>
        <taxon>Pseudomonadati</taxon>
        <taxon>Bacteroidota</taxon>
        <taxon>Cytophagia</taxon>
        <taxon>Cytophagales</taxon>
        <taxon>Hymenobacteraceae</taxon>
        <taxon>Rufibacter</taxon>
    </lineage>
</organism>
<evidence type="ECO:0000313" key="3">
    <source>
        <dbReference type="EMBL" id="MBA9079853.1"/>
    </source>
</evidence>
<accession>A0A839GPE9</accession>
<dbReference type="Proteomes" id="UP000563094">
    <property type="component" value="Unassembled WGS sequence"/>
</dbReference>
<evidence type="ECO:0000256" key="1">
    <source>
        <dbReference type="SAM" id="MobiDB-lite"/>
    </source>
</evidence>
<sequence length="153" mass="17423">MKKIFAMIAMGAMIAGTSFAQDAPKKDRKPRTERAGKDGAHGERKSPEELAAKRTEMISKKYGLSKAQEAKLLALHQRQTADMKALRGQGTEKSQANRDAMKARHAQWESELKGILTPEQYARYEADQKQRMEHRGKKRGQYKGQRHQQEQKS</sequence>
<feature type="compositionally biased region" description="Basic and acidic residues" evidence="1">
    <location>
        <begin position="95"/>
        <end position="112"/>
    </location>
</feature>
<evidence type="ECO:0000256" key="2">
    <source>
        <dbReference type="SAM" id="SignalP"/>
    </source>
</evidence>
<dbReference type="RefSeq" id="WP_182514577.1">
    <property type="nucleotide sequence ID" value="NZ_JACJIQ010000033.1"/>
</dbReference>
<feature type="compositionally biased region" description="Basic residues" evidence="1">
    <location>
        <begin position="134"/>
        <end position="146"/>
    </location>
</feature>
<feature type="region of interest" description="Disordered" evidence="1">
    <location>
        <begin position="81"/>
        <end position="153"/>
    </location>
</feature>
<evidence type="ECO:0000313" key="4">
    <source>
        <dbReference type="Proteomes" id="UP000563094"/>
    </source>
</evidence>
<feature type="signal peptide" evidence="2">
    <location>
        <begin position="1"/>
        <end position="20"/>
    </location>
</feature>
<keyword evidence="4" id="KW-1185">Reference proteome</keyword>
<proteinExistence type="predicted"/>
<feature type="chain" id="PRO_5032715163" evidence="2">
    <location>
        <begin position="21"/>
        <end position="153"/>
    </location>
</feature>
<dbReference type="AlphaFoldDB" id="A0A839GPE9"/>
<comment type="caution">
    <text evidence="3">The sequence shown here is derived from an EMBL/GenBank/DDBJ whole genome shotgun (WGS) entry which is preliminary data.</text>
</comment>
<feature type="compositionally biased region" description="Basic and acidic residues" evidence="1">
    <location>
        <begin position="122"/>
        <end position="133"/>
    </location>
</feature>
<keyword evidence="2" id="KW-0732">Signal</keyword>
<feature type="region of interest" description="Disordered" evidence="1">
    <location>
        <begin position="16"/>
        <end position="51"/>
    </location>
</feature>
<protein>
    <submittedName>
        <fullName evidence="3">Spy/CpxP family protein refolding chaperone</fullName>
    </submittedName>
</protein>
<name>A0A839GPE9_9BACT</name>
<dbReference type="EMBL" id="JACJIQ010000033">
    <property type="protein sequence ID" value="MBA9079853.1"/>
    <property type="molecule type" value="Genomic_DNA"/>
</dbReference>